<keyword evidence="4" id="KW-1185">Reference proteome</keyword>
<dbReference type="EMBL" id="JAECZO010000094">
    <property type="protein sequence ID" value="KAK7197062.1"/>
    <property type="molecule type" value="Genomic_DNA"/>
</dbReference>
<feature type="compositionally biased region" description="Polar residues" evidence="1">
    <location>
        <begin position="300"/>
        <end position="314"/>
    </location>
</feature>
<dbReference type="InterPro" id="IPR036249">
    <property type="entry name" value="Thioredoxin-like_sf"/>
</dbReference>
<dbReference type="PANTHER" id="PTHR46762:SF1">
    <property type="entry name" value="NUCLEOREDOXIN-LIKE PROTEIN 2"/>
    <property type="match status" value="1"/>
</dbReference>
<dbReference type="GO" id="GO:0045494">
    <property type="term" value="P:photoreceptor cell maintenance"/>
    <property type="evidence" value="ECO:0007669"/>
    <property type="project" value="InterPro"/>
</dbReference>
<comment type="caution">
    <text evidence="3">The sequence shown here is derived from an EMBL/GenBank/DDBJ whole genome shotgun (WGS) entry which is preliminary data.</text>
</comment>
<dbReference type="InterPro" id="IPR029519">
    <property type="entry name" value="RdCVF2"/>
</dbReference>
<dbReference type="AlphaFoldDB" id="A0AAW0EU64"/>
<dbReference type="Pfam" id="PF13905">
    <property type="entry name" value="Thioredoxin_8"/>
    <property type="match status" value="1"/>
</dbReference>
<feature type="domain" description="Thioredoxin-like fold" evidence="2">
    <location>
        <begin position="32"/>
        <end position="101"/>
    </location>
</feature>
<reference evidence="3 4" key="1">
    <citation type="journal article" date="2021" name="MBio">
        <title>A New Model Trypanosomatid, Novymonas esmeraldas: Genomic Perception of Its 'Candidatus Pandoraea novymonadis' Endosymbiont.</title>
        <authorList>
            <person name="Zakharova A."/>
            <person name="Saura A."/>
            <person name="Butenko A."/>
            <person name="Podesvova L."/>
            <person name="Warmusova S."/>
            <person name="Kostygov A.Y."/>
            <person name="Nenarokova A."/>
            <person name="Lukes J."/>
            <person name="Opperdoes F.R."/>
            <person name="Yurchenko V."/>
        </authorList>
    </citation>
    <scope>NUCLEOTIDE SEQUENCE [LARGE SCALE GENOMIC DNA]</scope>
    <source>
        <strain evidence="3 4">E262AT.01</strain>
    </source>
</reference>
<dbReference type="InterPro" id="IPR012336">
    <property type="entry name" value="Thioredoxin-like_fold"/>
</dbReference>
<evidence type="ECO:0000256" key="1">
    <source>
        <dbReference type="SAM" id="MobiDB-lite"/>
    </source>
</evidence>
<dbReference type="PANTHER" id="PTHR46762">
    <property type="entry name" value="NUCLEOREDOXIN-LIKE PROTEIN 2"/>
    <property type="match status" value="1"/>
</dbReference>
<organism evidence="3 4">
    <name type="scientific">Novymonas esmeraldas</name>
    <dbReference type="NCBI Taxonomy" id="1808958"/>
    <lineage>
        <taxon>Eukaryota</taxon>
        <taxon>Discoba</taxon>
        <taxon>Euglenozoa</taxon>
        <taxon>Kinetoplastea</taxon>
        <taxon>Metakinetoplastina</taxon>
        <taxon>Trypanosomatida</taxon>
        <taxon>Trypanosomatidae</taxon>
        <taxon>Novymonas</taxon>
    </lineage>
</organism>
<sequence>MPFDLFHRDATYTLARQDGLSIGLRQALRTRRYVVVYIASQWWAPCRGVTAQLCAFYDKFHDACKFEVVFLSTDRSKEAMLNFFRSAHGDWLCLDYDDARRLEAELAGDADLHPKQVPACLVFELEPSEPGGTPGLGHAALDGGDHDGSWAVSPTTAVSVNYSTSSSSTPSLSFARLVTKFGREMLSKDKDAVLFPWRDDGWCDTASARPSPTPLVPPSPALQPSEDGLRFHKKLHRGGSSDGRGTGRASSVDAAVAAAPESVVAVATPTEEAAVHTKEPPREAAQHGRCGCDAAVAGTTPVTSTGAESATTTPVRPRVAMHRRPTRDSGTDAAAAETTASSTPPSPDGGGTARHLIMVRRRVAPTTAGSAEEATTTVMKPARGAARVDNAAPSELGQLQQCRAPEHAGQVEAVVGGTLLCELADAEMADGAMLSDTAAPMEMAAVADRGESLL</sequence>
<evidence type="ECO:0000313" key="4">
    <source>
        <dbReference type="Proteomes" id="UP001430356"/>
    </source>
</evidence>
<gene>
    <name evidence="3" type="ORF">NESM_000650300</name>
</gene>
<dbReference type="Gene3D" id="3.40.30.10">
    <property type="entry name" value="Glutaredoxin"/>
    <property type="match status" value="1"/>
</dbReference>
<feature type="region of interest" description="Disordered" evidence="1">
    <location>
        <begin position="232"/>
        <end position="254"/>
    </location>
</feature>
<accession>A0AAW0EU64</accession>
<proteinExistence type="predicted"/>
<dbReference type="Proteomes" id="UP001430356">
    <property type="component" value="Unassembled WGS sequence"/>
</dbReference>
<feature type="region of interest" description="Disordered" evidence="1">
    <location>
        <begin position="298"/>
        <end position="353"/>
    </location>
</feature>
<evidence type="ECO:0000313" key="3">
    <source>
        <dbReference type="EMBL" id="KAK7197062.1"/>
    </source>
</evidence>
<evidence type="ECO:0000259" key="2">
    <source>
        <dbReference type="Pfam" id="PF13905"/>
    </source>
</evidence>
<protein>
    <submittedName>
        <fullName evidence="3">Thioredoxin-like</fullName>
    </submittedName>
</protein>
<name>A0AAW0EU64_9TRYP</name>
<feature type="compositionally biased region" description="Low complexity" evidence="1">
    <location>
        <begin position="331"/>
        <end position="343"/>
    </location>
</feature>
<dbReference type="SUPFAM" id="SSF52833">
    <property type="entry name" value="Thioredoxin-like"/>
    <property type="match status" value="1"/>
</dbReference>